<accession>A0ABR7D3V0</accession>
<evidence type="ECO:0000256" key="1">
    <source>
        <dbReference type="SAM" id="MobiDB-lite"/>
    </source>
</evidence>
<feature type="region of interest" description="Disordered" evidence="1">
    <location>
        <begin position="87"/>
        <end position="138"/>
    </location>
</feature>
<evidence type="ECO:0000313" key="2">
    <source>
        <dbReference type="EMBL" id="MBC5622622.1"/>
    </source>
</evidence>
<reference evidence="2 3" key="1">
    <citation type="submission" date="2020-08" db="EMBL/GenBank/DDBJ databases">
        <title>Genome public.</title>
        <authorList>
            <person name="Liu C."/>
            <person name="Sun Q."/>
        </authorList>
    </citation>
    <scope>NUCLEOTIDE SEQUENCE [LARGE SCALE GENOMIC DNA]</scope>
    <source>
        <strain evidence="2 3">NSJ-56</strain>
    </source>
</reference>
<keyword evidence="3" id="KW-1185">Reference proteome</keyword>
<organism evidence="2 3">
    <name type="scientific">Butyricimonas hominis</name>
    <dbReference type="NCBI Taxonomy" id="2763032"/>
    <lineage>
        <taxon>Bacteria</taxon>
        <taxon>Pseudomonadati</taxon>
        <taxon>Bacteroidota</taxon>
        <taxon>Bacteroidia</taxon>
        <taxon>Bacteroidales</taxon>
        <taxon>Odoribacteraceae</taxon>
        <taxon>Butyricimonas</taxon>
    </lineage>
</organism>
<protein>
    <submittedName>
        <fullName evidence="2">Uncharacterized protein</fullName>
    </submittedName>
</protein>
<dbReference type="EMBL" id="JACOOH010000007">
    <property type="protein sequence ID" value="MBC5622622.1"/>
    <property type="molecule type" value="Genomic_DNA"/>
</dbReference>
<sequence length="138" mass="15250">MQTYQHTGMQTCKPITMVIYIAGSIPLFRGKRSNHFRLQRQSKHGALCRLKGQAAAPFPDKSSSRFAASVFIGKTLYPTAPCKRAFENGNDRPAAHHRPKGKNNKVGVTGKQAAGTATAERQTGRRTARRRVFAEKIP</sequence>
<proteinExistence type="predicted"/>
<dbReference type="Proteomes" id="UP000646484">
    <property type="component" value="Unassembled WGS sequence"/>
</dbReference>
<name>A0ABR7D3V0_9BACT</name>
<comment type="caution">
    <text evidence="2">The sequence shown here is derived from an EMBL/GenBank/DDBJ whole genome shotgun (WGS) entry which is preliminary data.</text>
</comment>
<gene>
    <name evidence="2" type="ORF">H8S64_16120</name>
</gene>
<feature type="compositionally biased region" description="Low complexity" evidence="1">
    <location>
        <begin position="104"/>
        <end position="121"/>
    </location>
</feature>
<evidence type="ECO:0000313" key="3">
    <source>
        <dbReference type="Proteomes" id="UP000646484"/>
    </source>
</evidence>